<name>A0A914R2X9_9BILA</name>
<dbReference type="Proteomes" id="UP000887578">
    <property type="component" value="Unplaced"/>
</dbReference>
<proteinExistence type="predicted"/>
<protein>
    <submittedName>
        <fullName evidence="2">Uncharacterized protein</fullName>
    </submittedName>
</protein>
<evidence type="ECO:0000313" key="1">
    <source>
        <dbReference type="Proteomes" id="UP000887578"/>
    </source>
</evidence>
<dbReference type="AlphaFoldDB" id="A0A914R2X9"/>
<keyword evidence="1" id="KW-1185">Reference proteome</keyword>
<reference evidence="2" key="1">
    <citation type="submission" date="2022-11" db="UniProtKB">
        <authorList>
            <consortium name="WormBaseParasite"/>
        </authorList>
    </citation>
    <scope>IDENTIFICATION</scope>
</reference>
<evidence type="ECO:0000313" key="2">
    <source>
        <dbReference type="WBParaSite" id="PDA_v2.g5800.t1"/>
    </source>
</evidence>
<organism evidence="1 2">
    <name type="scientific">Panagrolaimus davidi</name>
    <dbReference type="NCBI Taxonomy" id="227884"/>
    <lineage>
        <taxon>Eukaryota</taxon>
        <taxon>Metazoa</taxon>
        <taxon>Ecdysozoa</taxon>
        <taxon>Nematoda</taxon>
        <taxon>Chromadorea</taxon>
        <taxon>Rhabditida</taxon>
        <taxon>Tylenchina</taxon>
        <taxon>Panagrolaimomorpha</taxon>
        <taxon>Panagrolaimoidea</taxon>
        <taxon>Panagrolaimidae</taxon>
        <taxon>Panagrolaimus</taxon>
    </lineage>
</organism>
<accession>A0A914R2X9</accession>
<sequence length="120" mass="13440">MLLMTATFNATSEEITAEFLYNDLSICFGNSNCNITIPSPDAKLFLQMTTRNGTYDYIYGVPVARLILRVNQALIEEGKAYDPFSPNHECSYSTLVLNDHQVSSSEFCCTTFSNKEELVS</sequence>
<dbReference type="WBParaSite" id="PDA_v2.g5800.t1">
    <property type="protein sequence ID" value="PDA_v2.g5800.t1"/>
    <property type="gene ID" value="PDA_v2.g5800"/>
</dbReference>